<keyword evidence="3" id="KW-1185">Reference proteome</keyword>
<organism evidence="2 3">
    <name type="scientific">Trichoderma simmonsii</name>
    <dbReference type="NCBI Taxonomy" id="1491479"/>
    <lineage>
        <taxon>Eukaryota</taxon>
        <taxon>Fungi</taxon>
        <taxon>Dikarya</taxon>
        <taxon>Ascomycota</taxon>
        <taxon>Pezizomycotina</taxon>
        <taxon>Sordariomycetes</taxon>
        <taxon>Hypocreomycetidae</taxon>
        <taxon>Hypocreales</taxon>
        <taxon>Hypocreaceae</taxon>
        <taxon>Trichoderma</taxon>
    </lineage>
</organism>
<gene>
    <name evidence="2" type="ORF">H0G86_003820</name>
</gene>
<dbReference type="AlphaFoldDB" id="A0A8G0LBH4"/>
<protein>
    <submittedName>
        <fullName evidence="2">Uncharacterized protein</fullName>
    </submittedName>
</protein>
<name>A0A8G0LBH4_9HYPO</name>
<proteinExistence type="predicted"/>
<dbReference type="EMBL" id="CP075865">
    <property type="protein sequence ID" value="QYS96580.1"/>
    <property type="molecule type" value="Genomic_DNA"/>
</dbReference>
<evidence type="ECO:0000313" key="3">
    <source>
        <dbReference type="Proteomes" id="UP000826661"/>
    </source>
</evidence>
<evidence type="ECO:0000313" key="2">
    <source>
        <dbReference type="EMBL" id="QYS96580.1"/>
    </source>
</evidence>
<feature type="compositionally biased region" description="Polar residues" evidence="1">
    <location>
        <begin position="21"/>
        <end position="35"/>
    </location>
</feature>
<feature type="compositionally biased region" description="Low complexity" evidence="1">
    <location>
        <begin position="37"/>
        <end position="48"/>
    </location>
</feature>
<feature type="region of interest" description="Disordered" evidence="1">
    <location>
        <begin position="1"/>
        <end position="86"/>
    </location>
</feature>
<sequence>MSGPDRDVSCAEPPAPLTAFNDPSPSLSASQTQPQRPEAALAARPAESPEYEQQHHHNHGVDNSSGLIDGSDDNHHHNHNADNVDGAHDVDAAARDAAHDADADLPPFEPIFTLLTNNTTNTTVHPRVHYLFSDDDASAVLTAPQTDPLHRALVVDLAPPAAPNGKWTVSWASSLTPDFAITASQLSLQQHGSGSEGNDAEAGSKSVVLRVEGVEREAVASRPNSLPSSGSGVVGRENVDQLTEEFKRRMGVLKKVVDEGERRREAMSRLNEGRAQHPDQGEDVAAMHDDAGTLKTYLESIAWRTVAYNRA</sequence>
<dbReference type="Proteomes" id="UP000826661">
    <property type="component" value="Chromosome II"/>
</dbReference>
<feature type="compositionally biased region" description="Basic and acidic residues" evidence="1">
    <location>
        <begin position="72"/>
        <end position="86"/>
    </location>
</feature>
<accession>A0A8G0LBH4</accession>
<evidence type="ECO:0000256" key="1">
    <source>
        <dbReference type="SAM" id="MobiDB-lite"/>
    </source>
</evidence>
<reference evidence="2 3" key="1">
    <citation type="journal article" date="2021" name="BMC Genomics">
        <title>Telomere-to-telomere genome assembly of asparaginase-producing Trichoderma simmonsii.</title>
        <authorList>
            <person name="Chung D."/>
            <person name="Kwon Y.M."/>
            <person name="Yang Y."/>
        </authorList>
    </citation>
    <scope>NUCLEOTIDE SEQUENCE [LARGE SCALE GENOMIC DNA]</scope>
    <source>
        <strain evidence="2 3">GH-Sj1</strain>
    </source>
</reference>